<gene>
    <name evidence="1" type="ORF">M413DRAFT_445569</name>
</gene>
<dbReference type="HOGENOM" id="CLU_1643900_0_0_1"/>
<evidence type="ECO:0000313" key="2">
    <source>
        <dbReference type="Proteomes" id="UP000053424"/>
    </source>
</evidence>
<sequence length="161" mass="18358">MLHRSELQPEQRTCLKDFVKSSRMLRIPSTLWSASSVGVLAPGDCCNFDFKKVLNGKGEATLHLNIVLKINQTRDKMILADDGIIRKYFRVLCNLLCVVYRVFSFLRQMKMSSVESCPRRSSATFLQEYGMCIHAAQYRPIGRLTTIEDGFSLNFDPTQIA</sequence>
<accession>A0A0C2XVE9</accession>
<organism evidence="1 2">
    <name type="scientific">Hebeloma cylindrosporum</name>
    <dbReference type="NCBI Taxonomy" id="76867"/>
    <lineage>
        <taxon>Eukaryota</taxon>
        <taxon>Fungi</taxon>
        <taxon>Dikarya</taxon>
        <taxon>Basidiomycota</taxon>
        <taxon>Agaricomycotina</taxon>
        <taxon>Agaricomycetes</taxon>
        <taxon>Agaricomycetidae</taxon>
        <taxon>Agaricales</taxon>
        <taxon>Agaricineae</taxon>
        <taxon>Hymenogastraceae</taxon>
        <taxon>Hebeloma</taxon>
    </lineage>
</organism>
<reference evidence="1 2" key="1">
    <citation type="submission" date="2014-04" db="EMBL/GenBank/DDBJ databases">
        <authorList>
            <consortium name="DOE Joint Genome Institute"/>
            <person name="Kuo A."/>
            <person name="Gay G."/>
            <person name="Dore J."/>
            <person name="Kohler A."/>
            <person name="Nagy L.G."/>
            <person name="Floudas D."/>
            <person name="Copeland A."/>
            <person name="Barry K.W."/>
            <person name="Cichocki N."/>
            <person name="Veneault-Fourrey C."/>
            <person name="LaButti K."/>
            <person name="Lindquist E.A."/>
            <person name="Lipzen A."/>
            <person name="Lundell T."/>
            <person name="Morin E."/>
            <person name="Murat C."/>
            <person name="Sun H."/>
            <person name="Tunlid A."/>
            <person name="Henrissat B."/>
            <person name="Grigoriev I.V."/>
            <person name="Hibbett D.S."/>
            <person name="Martin F."/>
            <person name="Nordberg H.P."/>
            <person name="Cantor M.N."/>
            <person name="Hua S.X."/>
        </authorList>
    </citation>
    <scope>NUCLEOTIDE SEQUENCE [LARGE SCALE GENOMIC DNA]</scope>
    <source>
        <strain evidence="2">h7</strain>
    </source>
</reference>
<dbReference type="Proteomes" id="UP000053424">
    <property type="component" value="Unassembled WGS sequence"/>
</dbReference>
<evidence type="ECO:0000313" key="1">
    <source>
        <dbReference type="EMBL" id="KIM41593.1"/>
    </source>
</evidence>
<keyword evidence="2" id="KW-1185">Reference proteome</keyword>
<proteinExistence type="predicted"/>
<protein>
    <submittedName>
        <fullName evidence="1">Uncharacterized protein</fullName>
    </submittedName>
</protein>
<dbReference type="EMBL" id="KN831780">
    <property type="protein sequence ID" value="KIM41593.1"/>
    <property type="molecule type" value="Genomic_DNA"/>
</dbReference>
<name>A0A0C2XVE9_HEBCY</name>
<dbReference type="AlphaFoldDB" id="A0A0C2XVE9"/>
<reference evidence="2" key="2">
    <citation type="submission" date="2015-01" db="EMBL/GenBank/DDBJ databases">
        <title>Evolutionary Origins and Diversification of the Mycorrhizal Mutualists.</title>
        <authorList>
            <consortium name="DOE Joint Genome Institute"/>
            <consortium name="Mycorrhizal Genomics Consortium"/>
            <person name="Kohler A."/>
            <person name="Kuo A."/>
            <person name="Nagy L.G."/>
            <person name="Floudas D."/>
            <person name="Copeland A."/>
            <person name="Barry K.W."/>
            <person name="Cichocki N."/>
            <person name="Veneault-Fourrey C."/>
            <person name="LaButti K."/>
            <person name="Lindquist E.A."/>
            <person name="Lipzen A."/>
            <person name="Lundell T."/>
            <person name="Morin E."/>
            <person name="Murat C."/>
            <person name="Riley R."/>
            <person name="Ohm R."/>
            <person name="Sun H."/>
            <person name="Tunlid A."/>
            <person name="Henrissat B."/>
            <person name="Grigoriev I.V."/>
            <person name="Hibbett D.S."/>
            <person name="Martin F."/>
        </authorList>
    </citation>
    <scope>NUCLEOTIDE SEQUENCE [LARGE SCALE GENOMIC DNA]</scope>
    <source>
        <strain evidence="2">h7</strain>
    </source>
</reference>